<dbReference type="EMBL" id="JADIKD010000012">
    <property type="protein sequence ID" value="MFK2919537.1"/>
    <property type="molecule type" value="Genomic_DNA"/>
</dbReference>
<organism evidence="3 4">
    <name type="scientific">Dyella koreensis</name>
    <dbReference type="NCBI Taxonomy" id="311235"/>
    <lineage>
        <taxon>Bacteria</taxon>
        <taxon>Pseudomonadati</taxon>
        <taxon>Pseudomonadota</taxon>
        <taxon>Gammaproteobacteria</taxon>
        <taxon>Lysobacterales</taxon>
        <taxon>Rhodanobacteraceae</taxon>
        <taxon>Dyella</taxon>
    </lineage>
</organism>
<dbReference type="PANTHER" id="PTHR38075">
    <property type="entry name" value="DUF4139 DOMAIN-CONTAINING PROTEIN"/>
    <property type="match status" value="1"/>
</dbReference>
<accession>A0ABW8KC88</accession>
<dbReference type="InterPro" id="IPR037291">
    <property type="entry name" value="DUF4139"/>
</dbReference>
<gene>
    <name evidence="3" type="ORF">ISS97_19905</name>
</gene>
<dbReference type="Proteomes" id="UP001620408">
    <property type="component" value="Unassembled WGS sequence"/>
</dbReference>
<keyword evidence="4" id="KW-1185">Reference proteome</keyword>
<dbReference type="PANTHER" id="PTHR38075:SF1">
    <property type="entry name" value="DUF4139 DOMAIN-CONTAINING PROTEIN"/>
    <property type="match status" value="1"/>
</dbReference>
<feature type="region of interest" description="Disordered" evidence="1">
    <location>
        <begin position="1"/>
        <end position="20"/>
    </location>
</feature>
<evidence type="ECO:0000313" key="4">
    <source>
        <dbReference type="Proteomes" id="UP001620408"/>
    </source>
</evidence>
<evidence type="ECO:0000256" key="1">
    <source>
        <dbReference type="SAM" id="MobiDB-lite"/>
    </source>
</evidence>
<proteinExistence type="predicted"/>
<protein>
    <submittedName>
        <fullName evidence="3">DUF4139 domain-containing protein</fullName>
    </submittedName>
</protein>
<comment type="caution">
    <text evidence="3">The sequence shown here is derived from an EMBL/GenBank/DDBJ whole genome shotgun (WGS) entry which is preliminary data.</text>
</comment>
<evidence type="ECO:0000313" key="3">
    <source>
        <dbReference type="EMBL" id="MFK2919537.1"/>
    </source>
</evidence>
<evidence type="ECO:0000259" key="2">
    <source>
        <dbReference type="Pfam" id="PF13598"/>
    </source>
</evidence>
<name>A0ABW8KC88_9GAMM</name>
<dbReference type="Pfam" id="PF13598">
    <property type="entry name" value="DUF4139"/>
    <property type="match status" value="1"/>
</dbReference>
<reference evidence="3 4" key="1">
    <citation type="submission" date="2020-10" db="EMBL/GenBank/DDBJ databases">
        <title>Phylogeny of dyella-like bacteria.</title>
        <authorList>
            <person name="Fu J."/>
        </authorList>
    </citation>
    <scope>NUCLEOTIDE SEQUENCE [LARGE SCALE GENOMIC DNA]</scope>
    <source>
        <strain evidence="3 4">BB4</strain>
    </source>
</reference>
<feature type="domain" description="DUF4139" evidence="2">
    <location>
        <begin position="207"/>
        <end position="500"/>
    </location>
</feature>
<sequence length="506" mass="53798">MPRLHARCVRSAAPNERSSPVSKFPLSTLAMACAAMVTTVAAAPSGERTELTLYRSDDASLFNAGDGANVDAGYAVAREPRSLELKAGVQDLSLGGLPAYLDTEALALNVDGGAAKVLSQRLRLGQGQDAALGSLIGQPIDVIGNNGQPLASGTLLRAGNGLLVSDTAGNTTLIREYAAVRAHGSFNTGSSLELRVDAARAGSAKATLSYPTAGLGWRAAYVGTLQPGNTCKLQFESRASIANRSGRDWSNTQLTLVAGEPQFAKASAPRPMMMAANYRGKAAEAADMPQQSSLADYRTYTLPGAVDLPDGSVSQVPLYATRSIDCERTLLYETGGNWTPPQPMIGRDWSPGGGSTVTSTLRLRAFDSLPAGYLRVLAADRNGTPQFIGEGRIADTPKGSDASITLGTAFDLRAARERTEFKLDKAGRSMEEGFRITLTNAGDTARTVTVREHPSRWREWTLLSSSSKPSEQKPDLLEFRIEVPAGGKAVLDYAVRYRWSEAEQPQ</sequence>